<protein>
    <submittedName>
        <fullName evidence="2">Uncharacterized protein</fullName>
    </submittedName>
</protein>
<dbReference type="Proteomes" id="UP000008783">
    <property type="component" value="Unassembled WGS sequence"/>
</dbReference>
<reference evidence="3" key="2">
    <citation type="journal article" date="2011" name="Proc. Natl. Acad. Sci. U.S.A.">
        <title>Obligate biotrophy features unraveled by the genomic analysis of rust fungi.</title>
        <authorList>
            <person name="Duplessis S."/>
            <person name="Cuomo C.A."/>
            <person name="Lin Y.-C."/>
            <person name="Aerts A."/>
            <person name="Tisserant E."/>
            <person name="Veneault-Fourrey C."/>
            <person name="Joly D.L."/>
            <person name="Hacquard S."/>
            <person name="Amselem J."/>
            <person name="Cantarel B.L."/>
            <person name="Chiu R."/>
            <person name="Coutinho P.M."/>
            <person name="Feau N."/>
            <person name="Field M."/>
            <person name="Frey P."/>
            <person name="Gelhaye E."/>
            <person name="Goldberg J."/>
            <person name="Grabherr M.G."/>
            <person name="Kodira C.D."/>
            <person name="Kohler A."/>
            <person name="Kuees U."/>
            <person name="Lindquist E.A."/>
            <person name="Lucas S.M."/>
            <person name="Mago R."/>
            <person name="Mauceli E."/>
            <person name="Morin E."/>
            <person name="Murat C."/>
            <person name="Pangilinan J.L."/>
            <person name="Park R."/>
            <person name="Pearson M."/>
            <person name="Quesneville H."/>
            <person name="Rouhier N."/>
            <person name="Sakthikumar S."/>
            <person name="Salamov A.A."/>
            <person name="Schmutz J."/>
            <person name="Selles B."/>
            <person name="Shapiro H."/>
            <person name="Tanguay P."/>
            <person name="Tuskan G.A."/>
            <person name="Henrissat B."/>
            <person name="Van de Peer Y."/>
            <person name="Rouze P."/>
            <person name="Ellis J.G."/>
            <person name="Dodds P.N."/>
            <person name="Schein J.E."/>
            <person name="Zhong S."/>
            <person name="Hamelin R.C."/>
            <person name="Grigoriev I.V."/>
            <person name="Szabo L.J."/>
            <person name="Martin F."/>
        </authorList>
    </citation>
    <scope>NUCLEOTIDE SEQUENCE [LARGE SCALE GENOMIC DNA]</scope>
    <source>
        <strain evidence="3">CRL 75-36-700-3 / race SCCL</strain>
    </source>
</reference>
<dbReference type="HOGENOM" id="CLU_2265039_0_0_1"/>
<sequence length="103" mass="11248">MACRLACAMGVGDWRKIVWTDNSFFEIPKVGELTPKPPKPPILGVDPPNLVDGATFGKVRAKGRVQNCYQTFLAPKHFFPHHQLTEPENFSIGSGDQGPSGAK</sequence>
<dbReference type="InParanoid" id="E3LAZ6"/>
<feature type="region of interest" description="Disordered" evidence="1">
    <location>
        <begin position="84"/>
        <end position="103"/>
    </location>
</feature>
<evidence type="ECO:0000313" key="3">
    <source>
        <dbReference type="Proteomes" id="UP000008783"/>
    </source>
</evidence>
<proteinExistence type="predicted"/>
<dbReference type="AlphaFoldDB" id="E3LAZ6"/>
<dbReference type="KEGG" id="pgr:PGTG_19690"/>
<reference key="1">
    <citation type="submission" date="2007-01" db="EMBL/GenBank/DDBJ databases">
        <title>The Genome Sequence of Puccinia graminis f. sp. tritici Strain CRL 75-36-700-3.</title>
        <authorList>
            <consortium name="The Broad Institute Genome Sequencing Platform"/>
            <person name="Birren B."/>
            <person name="Lander E."/>
            <person name="Galagan J."/>
            <person name="Nusbaum C."/>
            <person name="Devon K."/>
            <person name="Cuomo C."/>
            <person name="Jaffe D."/>
            <person name="Butler J."/>
            <person name="Alvarez P."/>
            <person name="Gnerre S."/>
            <person name="Grabherr M."/>
            <person name="Mauceli E."/>
            <person name="Brockman W."/>
            <person name="Young S."/>
            <person name="LaButti K."/>
            <person name="Sykes S."/>
            <person name="DeCaprio D."/>
            <person name="Crawford M."/>
            <person name="Koehrsen M."/>
            <person name="Engels R."/>
            <person name="Montgomery P."/>
            <person name="Pearson M."/>
            <person name="Howarth C."/>
            <person name="Larson L."/>
            <person name="White J."/>
            <person name="Zeng Q."/>
            <person name="Kodira C."/>
            <person name="Yandava C."/>
            <person name="Alvarado L."/>
            <person name="O'Leary S."/>
            <person name="Szabo L."/>
            <person name="Dean R."/>
            <person name="Schein J."/>
        </authorList>
    </citation>
    <scope>NUCLEOTIDE SEQUENCE</scope>
    <source>
        <strain>CRL 75-36-700-3</strain>
    </source>
</reference>
<evidence type="ECO:0000256" key="1">
    <source>
        <dbReference type="SAM" id="MobiDB-lite"/>
    </source>
</evidence>
<accession>E3LAZ6</accession>
<gene>
    <name evidence="2" type="ORF">PGTG_19690</name>
</gene>
<dbReference type="RefSeq" id="XP_003338140.1">
    <property type="nucleotide sequence ID" value="XM_003338092.1"/>
</dbReference>
<keyword evidence="3" id="KW-1185">Reference proteome</keyword>
<evidence type="ECO:0000313" key="2">
    <source>
        <dbReference type="EMBL" id="EFP93721.1"/>
    </source>
</evidence>
<dbReference type="VEuPathDB" id="FungiDB:PGTG_19690"/>
<dbReference type="GeneID" id="10535091"/>
<dbReference type="EMBL" id="DS178405">
    <property type="protein sequence ID" value="EFP93721.1"/>
    <property type="molecule type" value="Genomic_DNA"/>
</dbReference>
<name>E3LAZ6_PUCGT</name>
<organism evidence="2 3">
    <name type="scientific">Puccinia graminis f. sp. tritici (strain CRL 75-36-700-3 / race SCCL)</name>
    <name type="common">Black stem rust fungus</name>
    <dbReference type="NCBI Taxonomy" id="418459"/>
    <lineage>
        <taxon>Eukaryota</taxon>
        <taxon>Fungi</taxon>
        <taxon>Dikarya</taxon>
        <taxon>Basidiomycota</taxon>
        <taxon>Pucciniomycotina</taxon>
        <taxon>Pucciniomycetes</taxon>
        <taxon>Pucciniales</taxon>
        <taxon>Pucciniaceae</taxon>
        <taxon>Puccinia</taxon>
    </lineage>
</organism>